<comment type="caution">
    <text evidence="11">The sequence shown here is derived from an EMBL/GenBank/DDBJ whole genome shotgun (WGS) entry which is preliminary data.</text>
</comment>
<dbReference type="GO" id="GO:0140359">
    <property type="term" value="F:ABC-type transporter activity"/>
    <property type="evidence" value="ECO:0007669"/>
    <property type="project" value="InterPro"/>
</dbReference>
<dbReference type="PANTHER" id="PTHR30413">
    <property type="entry name" value="INNER MEMBRANE TRANSPORT PERMEASE"/>
    <property type="match status" value="1"/>
</dbReference>
<sequence>MLNSYKIIIGPHTQEKLIDWKELWRYRELFYILTWRNIKIRYKQTFLGVVWVLFQPLMSTLIFTVFFGKLAKIPSYDIPYSLFVLCGLVFWIFFSSAVTQASTSMVTNEGIIKKVYFPRIILPLSFVITSFVDFLINLIMLIVYSLILGYIPSIGIFVVIPLGIVITFLTASGLGFLLSAIYVKYRDIGYILPFFIQLLLFLSPVIYPLAIVSDTNKKIMAINPMTSVIESVRMVFSRKEFLSINIILISVISCLTVFFIGLWYFKRTEKFFADII</sequence>
<evidence type="ECO:0000256" key="2">
    <source>
        <dbReference type="ARBA" id="ARBA00007783"/>
    </source>
</evidence>
<dbReference type="STRING" id="1798382.A3D77_07340"/>
<dbReference type="GO" id="GO:0043190">
    <property type="term" value="C:ATP-binding cassette (ABC) transporter complex"/>
    <property type="evidence" value="ECO:0007669"/>
    <property type="project" value="InterPro"/>
</dbReference>
<dbReference type="GO" id="GO:0015920">
    <property type="term" value="P:lipopolysaccharide transport"/>
    <property type="evidence" value="ECO:0007669"/>
    <property type="project" value="TreeGrafter"/>
</dbReference>
<dbReference type="PANTHER" id="PTHR30413:SF8">
    <property type="entry name" value="TRANSPORT PERMEASE PROTEIN"/>
    <property type="match status" value="1"/>
</dbReference>
<keyword evidence="5" id="KW-0997">Cell inner membrane</keyword>
<evidence type="ECO:0000259" key="10">
    <source>
        <dbReference type="PROSITE" id="PS51012"/>
    </source>
</evidence>
<feature type="transmembrane region" description="Helical" evidence="9">
    <location>
        <begin position="80"/>
        <end position="99"/>
    </location>
</feature>
<gene>
    <name evidence="11" type="ORF">A3D77_07340</name>
</gene>
<keyword evidence="8 9" id="KW-0472">Membrane</keyword>
<reference evidence="11 12" key="1">
    <citation type="journal article" date="2016" name="Nat. Commun.">
        <title>Thousands of microbial genomes shed light on interconnected biogeochemical processes in an aquifer system.</title>
        <authorList>
            <person name="Anantharaman K."/>
            <person name="Brown C.T."/>
            <person name="Hug L.A."/>
            <person name="Sharon I."/>
            <person name="Castelle C.J."/>
            <person name="Probst A.J."/>
            <person name="Thomas B.C."/>
            <person name="Singh A."/>
            <person name="Wilkins M.J."/>
            <person name="Karaoz U."/>
            <person name="Brodie E.L."/>
            <person name="Williams K.H."/>
            <person name="Hubbard S.S."/>
            <person name="Banfield J.F."/>
        </authorList>
    </citation>
    <scope>NUCLEOTIDE SEQUENCE [LARGE SCALE GENOMIC DNA]</scope>
</reference>
<evidence type="ECO:0000256" key="3">
    <source>
        <dbReference type="ARBA" id="ARBA00022448"/>
    </source>
</evidence>
<dbReference type="EMBL" id="MFJL01000041">
    <property type="protein sequence ID" value="OGG12842.1"/>
    <property type="molecule type" value="Genomic_DNA"/>
</dbReference>
<proteinExistence type="inferred from homology"/>
<feature type="transmembrane region" description="Helical" evidence="9">
    <location>
        <begin position="153"/>
        <end position="178"/>
    </location>
</feature>
<evidence type="ECO:0000256" key="9">
    <source>
        <dbReference type="RuleBase" id="RU361157"/>
    </source>
</evidence>
<feature type="transmembrane region" description="Helical" evidence="9">
    <location>
        <begin position="46"/>
        <end position="68"/>
    </location>
</feature>
<evidence type="ECO:0000313" key="11">
    <source>
        <dbReference type="EMBL" id="OGG12842.1"/>
    </source>
</evidence>
<feature type="transmembrane region" description="Helical" evidence="9">
    <location>
        <begin position="241"/>
        <end position="265"/>
    </location>
</feature>
<dbReference type="PIRSF" id="PIRSF006648">
    <property type="entry name" value="DrrB"/>
    <property type="match status" value="1"/>
</dbReference>
<feature type="transmembrane region" description="Helical" evidence="9">
    <location>
        <begin position="120"/>
        <end position="147"/>
    </location>
</feature>
<dbReference type="PROSITE" id="PS51012">
    <property type="entry name" value="ABC_TM2"/>
    <property type="match status" value="1"/>
</dbReference>
<organism evidence="11 12">
    <name type="scientific">Candidatus Gottesmanbacteria bacterium RIFCSPHIGHO2_02_FULL_39_11</name>
    <dbReference type="NCBI Taxonomy" id="1798382"/>
    <lineage>
        <taxon>Bacteria</taxon>
        <taxon>Candidatus Gottesmaniibacteriota</taxon>
    </lineage>
</organism>
<evidence type="ECO:0000256" key="5">
    <source>
        <dbReference type="ARBA" id="ARBA00022519"/>
    </source>
</evidence>
<evidence type="ECO:0000313" key="12">
    <source>
        <dbReference type="Proteomes" id="UP000176923"/>
    </source>
</evidence>
<evidence type="ECO:0000256" key="6">
    <source>
        <dbReference type="ARBA" id="ARBA00022692"/>
    </source>
</evidence>
<evidence type="ECO:0000256" key="1">
    <source>
        <dbReference type="ARBA" id="ARBA00004429"/>
    </source>
</evidence>
<dbReference type="Pfam" id="PF01061">
    <property type="entry name" value="ABC2_membrane"/>
    <property type="match status" value="1"/>
</dbReference>
<dbReference type="InterPro" id="IPR013525">
    <property type="entry name" value="ABC2_TM"/>
</dbReference>
<dbReference type="PRINTS" id="PR00164">
    <property type="entry name" value="ABC2TRNSPORT"/>
</dbReference>
<keyword evidence="4 9" id="KW-1003">Cell membrane</keyword>
<name>A0A1F5ZL70_9BACT</name>
<evidence type="ECO:0000256" key="7">
    <source>
        <dbReference type="ARBA" id="ARBA00022989"/>
    </source>
</evidence>
<comment type="subcellular location">
    <subcellularLocation>
        <location evidence="1">Cell inner membrane</location>
        <topology evidence="1">Multi-pass membrane protein</topology>
    </subcellularLocation>
    <subcellularLocation>
        <location evidence="9">Cell membrane</location>
        <topology evidence="9">Multi-pass membrane protein</topology>
    </subcellularLocation>
</comment>
<dbReference type="Proteomes" id="UP000176923">
    <property type="component" value="Unassembled WGS sequence"/>
</dbReference>
<dbReference type="AlphaFoldDB" id="A0A1F5ZL70"/>
<keyword evidence="6 9" id="KW-0812">Transmembrane</keyword>
<protein>
    <recommendedName>
        <fullName evidence="9">Transport permease protein</fullName>
    </recommendedName>
</protein>
<comment type="similarity">
    <text evidence="2 9">Belongs to the ABC-2 integral membrane protein family.</text>
</comment>
<dbReference type="InterPro" id="IPR047817">
    <property type="entry name" value="ABC2_TM_bact-type"/>
</dbReference>
<accession>A0A1F5ZL70</accession>
<feature type="domain" description="ABC transmembrane type-2" evidence="10">
    <location>
        <begin position="47"/>
        <end position="268"/>
    </location>
</feature>
<feature type="transmembrane region" description="Helical" evidence="9">
    <location>
        <begin position="190"/>
        <end position="210"/>
    </location>
</feature>
<keyword evidence="7 9" id="KW-1133">Transmembrane helix</keyword>
<dbReference type="InterPro" id="IPR000412">
    <property type="entry name" value="ABC_2_transport"/>
</dbReference>
<keyword evidence="3 9" id="KW-0813">Transport</keyword>
<evidence type="ECO:0000256" key="4">
    <source>
        <dbReference type="ARBA" id="ARBA00022475"/>
    </source>
</evidence>
<evidence type="ECO:0000256" key="8">
    <source>
        <dbReference type="ARBA" id="ARBA00023136"/>
    </source>
</evidence>